<dbReference type="CDD" id="cd13875">
    <property type="entry name" value="CuRO_2_LCC_plant"/>
    <property type="match status" value="1"/>
</dbReference>
<dbReference type="PROSITE" id="PS00079">
    <property type="entry name" value="MULTICOPPER_OXIDASE1"/>
    <property type="match status" value="1"/>
</dbReference>
<dbReference type="EC" id="1.10.3.2" evidence="5"/>
<feature type="chain" id="PRO_5025633049" description="laccase" evidence="14">
    <location>
        <begin position="24"/>
        <end position="598"/>
    </location>
</feature>
<dbReference type="Pfam" id="PF07732">
    <property type="entry name" value="Cu-oxidase_3"/>
    <property type="match status" value="1"/>
</dbReference>
<evidence type="ECO:0000259" key="17">
    <source>
        <dbReference type="Pfam" id="PF07732"/>
    </source>
</evidence>
<dbReference type="Gene3D" id="2.60.40.420">
    <property type="entry name" value="Cupredoxins - blue copper proteins"/>
    <property type="match status" value="3"/>
</dbReference>
<keyword evidence="19" id="KW-1185">Reference proteome</keyword>
<dbReference type="EMBL" id="VEPZ02001726">
    <property type="protein sequence ID" value="KAE8661128.1"/>
    <property type="molecule type" value="Genomic_DNA"/>
</dbReference>
<dbReference type="InterPro" id="IPR045087">
    <property type="entry name" value="Cu-oxidase_fam"/>
</dbReference>
<evidence type="ECO:0000256" key="4">
    <source>
        <dbReference type="ARBA" id="ARBA00010609"/>
    </source>
</evidence>
<evidence type="ECO:0000256" key="3">
    <source>
        <dbReference type="ARBA" id="ARBA00004271"/>
    </source>
</evidence>
<dbReference type="CDD" id="cd13849">
    <property type="entry name" value="CuRO_1_LCC_plant"/>
    <property type="match status" value="1"/>
</dbReference>
<comment type="caution">
    <text evidence="18">The sequence shown here is derived from an EMBL/GenBank/DDBJ whole genome shotgun (WGS) entry which is preliminary data.</text>
</comment>
<keyword evidence="8" id="KW-0479">Metal-binding</keyword>
<dbReference type="GO" id="GO:0046274">
    <property type="term" value="P:lignin catabolic process"/>
    <property type="evidence" value="ECO:0007669"/>
    <property type="project" value="UniProtKB-KW"/>
</dbReference>
<evidence type="ECO:0000256" key="14">
    <source>
        <dbReference type="SAM" id="SignalP"/>
    </source>
</evidence>
<dbReference type="GO" id="GO:0052716">
    <property type="term" value="F:hydroquinone:oxygen oxidoreductase activity"/>
    <property type="evidence" value="ECO:0007669"/>
    <property type="project" value="UniProtKB-EC"/>
</dbReference>
<dbReference type="Pfam" id="PF00394">
    <property type="entry name" value="Cu-oxidase"/>
    <property type="match status" value="1"/>
</dbReference>
<protein>
    <recommendedName>
        <fullName evidence="5">laccase</fullName>
        <ecNumber evidence="5">1.10.3.2</ecNumber>
    </recommendedName>
</protein>
<dbReference type="CDD" id="cd13897">
    <property type="entry name" value="CuRO_3_LCC_plant"/>
    <property type="match status" value="1"/>
</dbReference>
<dbReference type="InterPro" id="IPR011706">
    <property type="entry name" value="Cu-oxidase_C"/>
</dbReference>
<keyword evidence="6" id="KW-0052">Apoplast</keyword>
<reference evidence="18" key="1">
    <citation type="submission" date="2019-09" db="EMBL/GenBank/DDBJ databases">
        <title>Draft genome information of white flower Hibiscus syriacus.</title>
        <authorList>
            <person name="Kim Y.-M."/>
        </authorList>
    </citation>
    <scope>NUCLEOTIDE SEQUENCE [LARGE SCALE GENOMIC DNA]</scope>
    <source>
        <strain evidence="18">YM2019G1</strain>
    </source>
</reference>
<dbReference type="PANTHER" id="PTHR11709">
    <property type="entry name" value="MULTI-COPPER OXIDASE"/>
    <property type="match status" value="1"/>
</dbReference>
<comment type="similarity">
    <text evidence="4">Belongs to the multicopper oxidase family.</text>
</comment>
<accession>A0A6A2WMK8</accession>
<dbReference type="AlphaFoldDB" id="A0A6A2WMK8"/>
<evidence type="ECO:0000256" key="6">
    <source>
        <dbReference type="ARBA" id="ARBA00022523"/>
    </source>
</evidence>
<evidence type="ECO:0000256" key="7">
    <source>
        <dbReference type="ARBA" id="ARBA00022525"/>
    </source>
</evidence>
<evidence type="ECO:0000256" key="13">
    <source>
        <dbReference type="ARBA" id="ARBA00023185"/>
    </source>
</evidence>
<feature type="domain" description="Plastocyanin-like" evidence="17">
    <location>
        <begin position="33"/>
        <end position="147"/>
    </location>
</feature>
<dbReference type="InterPro" id="IPR011707">
    <property type="entry name" value="Cu-oxidase-like_N"/>
</dbReference>
<evidence type="ECO:0000256" key="8">
    <source>
        <dbReference type="ARBA" id="ARBA00022723"/>
    </source>
</evidence>
<dbReference type="InterPro" id="IPR002355">
    <property type="entry name" value="Cu_oxidase_Cu_BS"/>
</dbReference>
<feature type="domain" description="Plastocyanin-like" evidence="15">
    <location>
        <begin position="193"/>
        <end position="338"/>
    </location>
</feature>
<dbReference type="FunFam" id="2.60.40.420:FF:000049">
    <property type="entry name" value="Laccase"/>
    <property type="match status" value="1"/>
</dbReference>
<comment type="cofactor">
    <cofactor evidence="2">
        <name>Cu cation</name>
        <dbReference type="ChEBI" id="CHEBI:23378"/>
    </cofactor>
</comment>
<evidence type="ECO:0000256" key="11">
    <source>
        <dbReference type="ARBA" id="ARBA00023008"/>
    </source>
</evidence>
<evidence type="ECO:0000256" key="9">
    <source>
        <dbReference type="ARBA" id="ARBA00022737"/>
    </source>
</evidence>
<dbReference type="SUPFAM" id="SSF49503">
    <property type="entry name" value="Cupredoxins"/>
    <property type="match status" value="3"/>
</dbReference>
<keyword evidence="11" id="KW-0186">Copper</keyword>
<dbReference type="PANTHER" id="PTHR11709:SF9">
    <property type="entry name" value="LACCASE-7"/>
    <property type="match status" value="1"/>
</dbReference>
<dbReference type="InterPro" id="IPR033138">
    <property type="entry name" value="Cu_oxidase_CS"/>
</dbReference>
<evidence type="ECO:0000256" key="10">
    <source>
        <dbReference type="ARBA" id="ARBA00023002"/>
    </source>
</evidence>
<dbReference type="PROSITE" id="PS00080">
    <property type="entry name" value="MULTICOPPER_OXIDASE2"/>
    <property type="match status" value="1"/>
</dbReference>
<proteinExistence type="inferred from homology"/>
<evidence type="ECO:0000256" key="5">
    <source>
        <dbReference type="ARBA" id="ARBA00012297"/>
    </source>
</evidence>
<dbReference type="InterPro" id="IPR008972">
    <property type="entry name" value="Cupredoxin"/>
</dbReference>
<keyword evidence="10" id="KW-0560">Oxidoreductase</keyword>
<comment type="subcellular location">
    <subcellularLocation>
        <location evidence="3">Secreted</location>
        <location evidence="3">Extracellular space</location>
        <location evidence="3">Apoplast</location>
    </subcellularLocation>
</comment>
<dbReference type="InterPro" id="IPR001117">
    <property type="entry name" value="Cu-oxidase_2nd"/>
</dbReference>
<sequence length="598" mass="66709">MGCHVYLFACSLLLLVAASTASGERIVEHTFNVRNWTLNRLCNSQVITAVNDSLPGPTIHARDGDVLIIHVFNESPYNLTIHWHGIFQMLSAWADGPDMVTQCPIRPGTKYTYKFKIIRQEGTLWWHGHLSAIRATVYGALIIRPRARNSYPFPKPYREVPILLGILTHRILIHSFIMFHGSRFQLTNSNAVAGEWWNTNVMDVDREAIALGSGPNISDAYTINGLPGDLYPCSRHKMYKLKVKQGKTYLLRIINGAVENQLFYKIANHKMTVVAIDACYTNPYVTDVLAISPGQTVDVLLTADQPVGSYYMAARPYAPVVGLPFDNTTTRGVIVYDRAPSSRKPLMPLLPSFNDTPTAHKFYTNPTSLISWPLWDPVPLKVDHEMFVTVGMAVEACPPNTTCLGPIRGTRFSASMNNESFVLPTGLSMLQAFYFNVGGVYTTDFPAKPPIEFDYTNLAINNNLPMLFAPKGTKVTKLKFNSTVEMVLQNIAILGRDNHPMHLHGFNFYVLAQGFGNYNPTTDRRKFNLINPQMRNTIAVPFGGWAVIRFVANNPGVWFMHCHIEAHVPMGMATAFVVENGPTPETTLPPPPADLPIC</sequence>
<dbReference type="InterPro" id="IPR034285">
    <property type="entry name" value="CuRO_2_LCC"/>
</dbReference>
<evidence type="ECO:0000256" key="12">
    <source>
        <dbReference type="ARBA" id="ARBA00023180"/>
    </source>
</evidence>
<keyword evidence="9" id="KW-0677">Repeat</keyword>
<comment type="catalytic activity">
    <reaction evidence="1">
        <text>4 hydroquinone + O2 = 4 benzosemiquinone + 2 H2O</text>
        <dbReference type="Rhea" id="RHEA:11276"/>
        <dbReference type="ChEBI" id="CHEBI:15377"/>
        <dbReference type="ChEBI" id="CHEBI:15379"/>
        <dbReference type="ChEBI" id="CHEBI:17594"/>
        <dbReference type="ChEBI" id="CHEBI:17977"/>
        <dbReference type="EC" id="1.10.3.2"/>
    </reaction>
</comment>
<feature type="signal peptide" evidence="14">
    <location>
        <begin position="1"/>
        <end position="23"/>
    </location>
</feature>
<evidence type="ECO:0000256" key="2">
    <source>
        <dbReference type="ARBA" id="ARBA00001935"/>
    </source>
</evidence>
<dbReference type="Pfam" id="PF07731">
    <property type="entry name" value="Cu-oxidase_2"/>
    <property type="match status" value="1"/>
</dbReference>
<keyword evidence="7" id="KW-0964">Secreted</keyword>
<dbReference type="GO" id="GO:0048046">
    <property type="term" value="C:apoplast"/>
    <property type="evidence" value="ECO:0007669"/>
    <property type="project" value="UniProtKB-SubCell"/>
</dbReference>
<dbReference type="Proteomes" id="UP000436088">
    <property type="component" value="Unassembled WGS sequence"/>
</dbReference>
<feature type="domain" description="Plastocyanin-like" evidence="16">
    <location>
        <begin position="444"/>
        <end position="581"/>
    </location>
</feature>
<evidence type="ECO:0000313" key="18">
    <source>
        <dbReference type="EMBL" id="KAE8661128.1"/>
    </source>
</evidence>
<dbReference type="InterPro" id="IPR034289">
    <property type="entry name" value="CuRO_3_LCC"/>
</dbReference>
<keyword evidence="13" id="KW-0439">Lignin degradation</keyword>
<keyword evidence="14" id="KW-0732">Signal</keyword>
<evidence type="ECO:0000313" key="19">
    <source>
        <dbReference type="Proteomes" id="UP000436088"/>
    </source>
</evidence>
<evidence type="ECO:0000256" key="1">
    <source>
        <dbReference type="ARBA" id="ARBA00000349"/>
    </source>
</evidence>
<gene>
    <name evidence="18" type="ORF">F3Y22_tig00116939pilonHSYRG00332</name>
</gene>
<keyword evidence="12" id="KW-0325">Glycoprotein</keyword>
<name>A0A6A2WMK8_HIBSY</name>
<dbReference type="GO" id="GO:0005507">
    <property type="term" value="F:copper ion binding"/>
    <property type="evidence" value="ECO:0007669"/>
    <property type="project" value="InterPro"/>
</dbReference>
<dbReference type="InterPro" id="IPR034288">
    <property type="entry name" value="CuRO_1_LCC"/>
</dbReference>
<evidence type="ECO:0000259" key="15">
    <source>
        <dbReference type="Pfam" id="PF00394"/>
    </source>
</evidence>
<evidence type="ECO:0000259" key="16">
    <source>
        <dbReference type="Pfam" id="PF07731"/>
    </source>
</evidence>
<organism evidence="18 19">
    <name type="scientific">Hibiscus syriacus</name>
    <name type="common">Rose of Sharon</name>
    <dbReference type="NCBI Taxonomy" id="106335"/>
    <lineage>
        <taxon>Eukaryota</taxon>
        <taxon>Viridiplantae</taxon>
        <taxon>Streptophyta</taxon>
        <taxon>Embryophyta</taxon>
        <taxon>Tracheophyta</taxon>
        <taxon>Spermatophyta</taxon>
        <taxon>Magnoliopsida</taxon>
        <taxon>eudicotyledons</taxon>
        <taxon>Gunneridae</taxon>
        <taxon>Pentapetalae</taxon>
        <taxon>rosids</taxon>
        <taxon>malvids</taxon>
        <taxon>Malvales</taxon>
        <taxon>Malvaceae</taxon>
        <taxon>Malvoideae</taxon>
        <taxon>Hibiscus</taxon>
    </lineage>
</organism>